<keyword evidence="3" id="KW-0998">Cell outer membrane</keyword>
<dbReference type="PANTHER" id="PTHR34597:SF6">
    <property type="entry name" value="BLR6126 PROTEIN"/>
    <property type="match status" value="1"/>
</dbReference>
<evidence type="ECO:0000259" key="5">
    <source>
        <dbReference type="Pfam" id="PF08479"/>
    </source>
</evidence>
<evidence type="ECO:0000256" key="1">
    <source>
        <dbReference type="ARBA" id="ARBA00022452"/>
    </source>
</evidence>
<dbReference type="RefSeq" id="WP_212784818.1">
    <property type="nucleotide sequence ID" value="NZ_AP019536.1"/>
</dbReference>
<dbReference type="PANTHER" id="PTHR34597">
    <property type="entry name" value="SLR1661 PROTEIN"/>
    <property type="match status" value="1"/>
</dbReference>
<reference evidence="6 7" key="1">
    <citation type="submission" date="2019-03" db="EMBL/GenBank/DDBJ databases">
        <title>Complete genome sequence of Ferrigenium kumadai strain An22, a microaerophilic iron-oxidizing bacterium isolated from a paddy field soil.</title>
        <authorList>
            <person name="Watanabe T."/>
            <person name="Asakawa S."/>
        </authorList>
    </citation>
    <scope>NUCLEOTIDE SEQUENCE [LARGE SCALE GENOMIC DNA]</scope>
    <source>
        <strain evidence="6 7">An22</strain>
    </source>
</reference>
<dbReference type="KEGG" id="fku:FGKAn22_12670"/>
<evidence type="ECO:0008006" key="8">
    <source>
        <dbReference type="Google" id="ProtNLM"/>
    </source>
</evidence>
<sequence length="538" mass="58069">MERLIRHITLAAFFGGGLLVTPVTSYAEEVKSAASAESEAEPAVLRFDISGYTLEGATLLSQAEIDAAVVPFVGKDKDFSDVQRALEAVEEAYAKHGYTAVQVLLPEQELEKGAIRFHVVESRFGKVTVKDNRFASETNVLNAIPSVRSGGVPRSKQIARELKLANENPARQMNVILKSGGKDDEVDANVIVTDDKPTAWGVTLDNTGSPETGRTRLGVSYRHADLFDKDHVASAQFQISPEHPNRVTVIGGSYKVPLYQSGDSVEFFGGYSNVNSVVGGLSNFQGGGLLFSARYNHPLDRVGSFDPRLSFGWDWRDFSRIQQTTPPVTVLYNEIVVMPVSIAYSLQGKLAKSDIGANASFSANLPGMNKGRRADFANYDPSGVLLPNANYRVVHYGVSYAQQVVEDWQFRASLSGQWSNDVLVLGEQMRLGGSDGVRGFAEGSEGGETGARWNLEGYTPDFGRNDVTVRALAFFDAGQVKSANGAKSSISGAGLGVRAGVASRYSLRMDAARIINAGTDPLQRVGDWRAHIGLAATF</sequence>
<organism evidence="6 7">
    <name type="scientific">Ferrigenium kumadai</name>
    <dbReference type="NCBI Taxonomy" id="1682490"/>
    <lineage>
        <taxon>Bacteria</taxon>
        <taxon>Pseudomonadati</taxon>
        <taxon>Pseudomonadota</taxon>
        <taxon>Betaproteobacteria</taxon>
        <taxon>Nitrosomonadales</taxon>
        <taxon>Gallionellaceae</taxon>
        <taxon>Ferrigenium</taxon>
    </lineage>
</organism>
<evidence type="ECO:0000259" key="4">
    <source>
        <dbReference type="Pfam" id="PF03865"/>
    </source>
</evidence>
<evidence type="ECO:0000313" key="6">
    <source>
        <dbReference type="EMBL" id="BBI99574.1"/>
    </source>
</evidence>
<dbReference type="EMBL" id="AP019536">
    <property type="protein sequence ID" value="BBI99574.1"/>
    <property type="molecule type" value="Genomic_DNA"/>
</dbReference>
<gene>
    <name evidence="6" type="ORF">FGKAn22_12670</name>
</gene>
<dbReference type="Proteomes" id="UP001319121">
    <property type="component" value="Chromosome"/>
</dbReference>
<dbReference type="Gene3D" id="2.40.160.50">
    <property type="entry name" value="membrane protein fhac: a member of the omp85/tpsb transporter family"/>
    <property type="match status" value="1"/>
</dbReference>
<keyword evidence="7" id="KW-1185">Reference proteome</keyword>
<evidence type="ECO:0000313" key="7">
    <source>
        <dbReference type="Proteomes" id="UP001319121"/>
    </source>
</evidence>
<evidence type="ECO:0000256" key="2">
    <source>
        <dbReference type="ARBA" id="ARBA00022692"/>
    </source>
</evidence>
<dbReference type="Gene3D" id="3.10.20.310">
    <property type="entry name" value="membrane protein fhac"/>
    <property type="match status" value="1"/>
</dbReference>
<protein>
    <recommendedName>
        <fullName evidence="8">Hemolysin activation/secretion protein</fullName>
    </recommendedName>
</protein>
<dbReference type="GO" id="GO:0098046">
    <property type="term" value="C:type V protein secretion system complex"/>
    <property type="evidence" value="ECO:0007669"/>
    <property type="project" value="TreeGrafter"/>
</dbReference>
<keyword evidence="1" id="KW-1134">Transmembrane beta strand</keyword>
<keyword evidence="2" id="KW-0812">Transmembrane</keyword>
<dbReference type="InterPro" id="IPR005565">
    <property type="entry name" value="Hemolysn_activator_HlyB_C"/>
</dbReference>
<feature type="domain" description="Haemolysin activator HlyB C-terminal" evidence="4">
    <location>
        <begin position="190"/>
        <end position="498"/>
    </location>
</feature>
<dbReference type="Pfam" id="PF08479">
    <property type="entry name" value="POTRA_2"/>
    <property type="match status" value="1"/>
</dbReference>
<dbReference type="AlphaFoldDB" id="A0AAN1VZM1"/>
<name>A0AAN1VZM1_9PROT</name>
<dbReference type="Pfam" id="PF03865">
    <property type="entry name" value="ShlB"/>
    <property type="match status" value="1"/>
</dbReference>
<dbReference type="InterPro" id="IPR013686">
    <property type="entry name" value="Polypept-transport_assoc_ShlB"/>
</dbReference>
<accession>A0AAN1VZM1</accession>
<keyword evidence="1" id="KW-0472">Membrane</keyword>
<dbReference type="InterPro" id="IPR051544">
    <property type="entry name" value="TPS_OM_transporter"/>
</dbReference>
<dbReference type="GO" id="GO:0008320">
    <property type="term" value="F:protein transmembrane transporter activity"/>
    <property type="evidence" value="ECO:0007669"/>
    <property type="project" value="TreeGrafter"/>
</dbReference>
<evidence type="ECO:0000256" key="3">
    <source>
        <dbReference type="ARBA" id="ARBA00023237"/>
    </source>
</evidence>
<dbReference type="GO" id="GO:0046819">
    <property type="term" value="P:protein secretion by the type V secretion system"/>
    <property type="evidence" value="ECO:0007669"/>
    <property type="project" value="TreeGrafter"/>
</dbReference>
<feature type="domain" description="Polypeptide-transport-associated ShlB-type" evidence="5">
    <location>
        <begin position="47"/>
        <end position="121"/>
    </location>
</feature>
<proteinExistence type="predicted"/>